<dbReference type="EMBL" id="JAKWBI020000129">
    <property type="protein sequence ID" value="KAJ2901962.1"/>
    <property type="molecule type" value="Genomic_DNA"/>
</dbReference>
<keyword evidence="2" id="KW-0472">Membrane</keyword>
<organism evidence="3 4">
    <name type="scientific">Zalerion maritima</name>
    <dbReference type="NCBI Taxonomy" id="339359"/>
    <lineage>
        <taxon>Eukaryota</taxon>
        <taxon>Fungi</taxon>
        <taxon>Dikarya</taxon>
        <taxon>Ascomycota</taxon>
        <taxon>Pezizomycotina</taxon>
        <taxon>Sordariomycetes</taxon>
        <taxon>Lulworthiomycetidae</taxon>
        <taxon>Lulworthiales</taxon>
        <taxon>Lulworthiaceae</taxon>
        <taxon>Zalerion</taxon>
    </lineage>
</organism>
<feature type="transmembrane region" description="Helical" evidence="2">
    <location>
        <begin position="156"/>
        <end position="175"/>
    </location>
</feature>
<feature type="compositionally biased region" description="Basic residues" evidence="1">
    <location>
        <begin position="36"/>
        <end position="50"/>
    </location>
</feature>
<evidence type="ECO:0000256" key="1">
    <source>
        <dbReference type="SAM" id="MobiDB-lite"/>
    </source>
</evidence>
<proteinExistence type="predicted"/>
<evidence type="ECO:0000256" key="2">
    <source>
        <dbReference type="SAM" id="Phobius"/>
    </source>
</evidence>
<keyword evidence="2" id="KW-1133">Transmembrane helix</keyword>
<sequence length="240" mass="26480">MPPPSPRAPSPALSDGAESYWAEGYGPPAVSGSARSRSRSRSTPRQRQQRQQRAYGYDNGGGGSGGCYSGVRGVKAHAPDGYSHTSYYEYVSGGEGDSGAREFPYYPELDARGDDRHRYRYRVRGGRDRGRGGGRPMTYSEVESERRRHRRSKRGGDLLLLACAAMVAAAVYFFGDAEKKRAENERGRGGRMGERAQGWTDDSSAGSRSRTRSWGSRRGAERDVDNDRGNRTRRIGRGRA</sequence>
<feature type="compositionally biased region" description="Low complexity" evidence="1">
    <location>
        <begin position="203"/>
        <end position="217"/>
    </location>
</feature>
<reference evidence="3" key="1">
    <citation type="submission" date="2022-07" db="EMBL/GenBank/DDBJ databases">
        <title>Draft genome sequence of Zalerion maritima ATCC 34329, a (micro)plastics degrading marine fungus.</title>
        <authorList>
            <person name="Paco A."/>
            <person name="Goncalves M.F.M."/>
            <person name="Rocha-Santos T.A.P."/>
            <person name="Alves A."/>
        </authorList>
    </citation>
    <scope>NUCLEOTIDE SEQUENCE</scope>
    <source>
        <strain evidence="3">ATCC 34329</strain>
    </source>
</reference>
<evidence type="ECO:0000313" key="3">
    <source>
        <dbReference type="EMBL" id="KAJ2901962.1"/>
    </source>
</evidence>
<evidence type="ECO:0000313" key="4">
    <source>
        <dbReference type="Proteomes" id="UP001201980"/>
    </source>
</evidence>
<feature type="compositionally biased region" description="Basic residues" evidence="1">
    <location>
        <begin position="231"/>
        <end position="240"/>
    </location>
</feature>
<accession>A0AAD5WS35</accession>
<feature type="region of interest" description="Disordered" evidence="1">
    <location>
        <begin position="1"/>
        <end position="75"/>
    </location>
</feature>
<feature type="compositionally biased region" description="Basic and acidic residues" evidence="1">
    <location>
        <begin position="181"/>
        <end position="194"/>
    </location>
</feature>
<protein>
    <submittedName>
        <fullName evidence="3">Uncharacterized protein</fullName>
    </submittedName>
</protein>
<feature type="region of interest" description="Disordered" evidence="1">
    <location>
        <begin position="124"/>
        <end position="151"/>
    </location>
</feature>
<keyword evidence="4" id="KW-1185">Reference proteome</keyword>
<name>A0AAD5WS35_9PEZI</name>
<keyword evidence="2" id="KW-0812">Transmembrane</keyword>
<dbReference type="AlphaFoldDB" id="A0AAD5WS35"/>
<comment type="caution">
    <text evidence="3">The sequence shown here is derived from an EMBL/GenBank/DDBJ whole genome shotgun (WGS) entry which is preliminary data.</text>
</comment>
<feature type="compositionally biased region" description="Basic and acidic residues" evidence="1">
    <location>
        <begin position="218"/>
        <end position="230"/>
    </location>
</feature>
<gene>
    <name evidence="3" type="ORF">MKZ38_001152</name>
</gene>
<dbReference type="Proteomes" id="UP001201980">
    <property type="component" value="Unassembled WGS sequence"/>
</dbReference>
<feature type="compositionally biased region" description="Gly residues" evidence="1">
    <location>
        <begin position="58"/>
        <end position="68"/>
    </location>
</feature>
<feature type="region of interest" description="Disordered" evidence="1">
    <location>
        <begin position="181"/>
        <end position="240"/>
    </location>
</feature>